<gene>
    <name evidence="1" type="ORF">UFOVP868_17</name>
</gene>
<proteinExistence type="predicted"/>
<reference evidence="1" key="1">
    <citation type="submission" date="2020-04" db="EMBL/GenBank/DDBJ databases">
        <authorList>
            <person name="Chiriac C."/>
            <person name="Salcher M."/>
            <person name="Ghai R."/>
            <person name="Kavagutti S V."/>
        </authorList>
    </citation>
    <scope>NUCLEOTIDE SEQUENCE</scope>
</reference>
<sequence>MLNKVVRALEQEKQNFAHSALKSPATDMFLHGKNVGYYAGLQKALDIINNLYRDDEETKRDI</sequence>
<evidence type="ECO:0000313" key="1">
    <source>
        <dbReference type="EMBL" id="CAB4167385.1"/>
    </source>
</evidence>
<accession>A0A6J5PE88</accession>
<protein>
    <submittedName>
        <fullName evidence="1">Uncharacterized protein</fullName>
    </submittedName>
</protein>
<name>A0A6J5PE88_9CAUD</name>
<organism evidence="1">
    <name type="scientific">uncultured Caudovirales phage</name>
    <dbReference type="NCBI Taxonomy" id="2100421"/>
    <lineage>
        <taxon>Viruses</taxon>
        <taxon>Duplodnaviria</taxon>
        <taxon>Heunggongvirae</taxon>
        <taxon>Uroviricota</taxon>
        <taxon>Caudoviricetes</taxon>
        <taxon>Peduoviridae</taxon>
        <taxon>Maltschvirus</taxon>
        <taxon>Maltschvirus maltsch</taxon>
    </lineage>
</organism>
<dbReference type="EMBL" id="LR796817">
    <property type="protein sequence ID" value="CAB4167385.1"/>
    <property type="molecule type" value="Genomic_DNA"/>
</dbReference>